<dbReference type="GO" id="GO:0009055">
    <property type="term" value="F:electron transfer activity"/>
    <property type="evidence" value="ECO:0007669"/>
    <property type="project" value="InterPro"/>
</dbReference>
<dbReference type="InterPro" id="IPR041844">
    <property type="entry name" value="Plantacyanin"/>
</dbReference>
<protein>
    <recommendedName>
        <fullName evidence="4">Basic blue protein</fullName>
    </recommendedName>
    <alternativeName>
        <fullName evidence="5">Plantacyanin</fullName>
    </alternativeName>
</protein>
<dbReference type="InterPro" id="IPR008972">
    <property type="entry name" value="Cupredoxin"/>
</dbReference>
<evidence type="ECO:0000256" key="5">
    <source>
        <dbReference type="ARBA" id="ARBA00082491"/>
    </source>
</evidence>
<dbReference type="InterPro" id="IPR039391">
    <property type="entry name" value="Phytocyanin-like"/>
</dbReference>
<keyword evidence="1" id="KW-0479">Metal-binding</keyword>
<proteinExistence type="predicted"/>
<feature type="non-terminal residue" evidence="8">
    <location>
        <position position="1"/>
    </location>
</feature>
<dbReference type="InterPro" id="IPR003245">
    <property type="entry name" value="Phytocyanin_dom"/>
</dbReference>
<evidence type="ECO:0000313" key="8">
    <source>
        <dbReference type="EMBL" id="KAE9460794.1"/>
    </source>
</evidence>
<dbReference type="PROSITE" id="PS51485">
    <property type="entry name" value="PHYTOCYANIN"/>
    <property type="match status" value="1"/>
</dbReference>
<dbReference type="Gene3D" id="2.60.40.420">
    <property type="entry name" value="Cupredoxins - blue copper proteins"/>
    <property type="match status" value="1"/>
</dbReference>
<dbReference type="SUPFAM" id="SSF49503">
    <property type="entry name" value="Cupredoxins"/>
    <property type="match status" value="1"/>
</dbReference>
<dbReference type="AlphaFoldDB" id="A0A6A4LXG5"/>
<keyword evidence="9" id="KW-1185">Reference proteome</keyword>
<keyword evidence="2" id="KW-0186">Copper</keyword>
<evidence type="ECO:0000256" key="2">
    <source>
        <dbReference type="ARBA" id="ARBA00023008"/>
    </source>
</evidence>
<dbReference type="Pfam" id="PF02298">
    <property type="entry name" value="Cu_bind_like"/>
    <property type="match status" value="1"/>
</dbReference>
<feature type="chain" id="PRO_5025504149" description="Basic blue protein" evidence="6">
    <location>
        <begin position="33"/>
        <end position="128"/>
    </location>
</feature>
<reference evidence="8 9" key="1">
    <citation type="journal article" date="2019" name="Genome Biol. Evol.">
        <title>The Rhododendron genome and chromosomal organization provide insight into shared whole-genome duplications across the heath family (Ericaceae).</title>
        <authorList>
            <person name="Soza V.L."/>
            <person name="Lindsley D."/>
            <person name="Waalkes A."/>
            <person name="Ramage E."/>
            <person name="Patwardhan R.P."/>
            <person name="Burton J.N."/>
            <person name="Adey A."/>
            <person name="Kumar A."/>
            <person name="Qiu R."/>
            <person name="Shendure J."/>
            <person name="Hall B."/>
        </authorList>
    </citation>
    <scope>NUCLEOTIDE SEQUENCE [LARGE SCALE GENOMIC DNA]</scope>
    <source>
        <strain evidence="8">RSF 1966-606</strain>
    </source>
</reference>
<evidence type="ECO:0000259" key="7">
    <source>
        <dbReference type="PROSITE" id="PS51485"/>
    </source>
</evidence>
<organism evidence="8 9">
    <name type="scientific">Rhododendron williamsianum</name>
    <dbReference type="NCBI Taxonomy" id="262921"/>
    <lineage>
        <taxon>Eukaryota</taxon>
        <taxon>Viridiplantae</taxon>
        <taxon>Streptophyta</taxon>
        <taxon>Embryophyta</taxon>
        <taxon>Tracheophyta</taxon>
        <taxon>Spermatophyta</taxon>
        <taxon>Magnoliopsida</taxon>
        <taxon>eudicotyledons</taxon>
        <taxon>Gunneridae</taxon>
        <taxon>Pentapetalae</taxon>
        <taxon>asterids</taxon>
        <taxon>Ericales</taxon>
        <taxon>Ericaceae</taxon>
        <taxon>Ericoideae</taxon>
        <taxon>Rhodoreae</taxon>
        <taxon>Rhododendron</taxon>
    </lineage>
</organism>
<evidence type="ECO:0000256" key="4">
    <source>
        <dbReference type="ARBA" id="ARBA00071970"/>
    </source>
</evidence>
<evidence type="ECO:0000313" key="9">
    <source>
        <dbReference type="Proteomes" id="UP000428333"/>
    </source>
</evidence>
<dbReference type="EMBL" id="QEFC01000998">
    <property type="protein sequence ID" value="KAE9460794.1"/>
    <property type="molecule type" value="Genomic_DNA"/>
</dbReference>
<feature type="signal peptide" evidence="6">
    <location>
        <begin position="1"/>
        <end position="32"/>
    </location>
</feature>
<dbReference type="OrthoDB" id="1934652at2759"/>
<feature type="domain" description="Phytocyanin" evidence="7">
    <location>
        <begin position="33"/>
        <end position="128"/>
    </location>
</feature>
<evidence type="ECO:0000256" key="1">
    <source>
        <dbReference type="ARBA" id="ARBA00022723"/>
    </source>
</evidence>
<keyword evidence="6" id="KW-0732">Signal</keyword>
<dbReference type="FunFam" id="2.60.40.420:FF:000013">
    <property type="entry name" value="basic blue protein-like"/>
    <property type="match status" value="1"/>
</dbReference>
<keyword evidence="3" id="KW-1015">Disulfide bond</keyword>
<accession>A0A6A4LXG5</accession>
<dbReference type="GO" id="GO:0046872">
    <property type="term" value="F:metal ion binding"/>
    <property type="evidence" value="ECO:0007669"/>
    <property type="project" value="UniProtKB-KW"/>
</dbReference>
<dbReference type="CDD" id="cd11013">
    <property type="entry name" value="Plantacyanin"/>
    <property type="match status" value="1"/>
</dbReference>
<dbReference type="PANTHER" id="PTHR33021:SF469">
    <property type="entry name" value="PHYTOCYANIN DOMAIN-CONTAINING PROTEIN"/>
    <property type="match status" value="1"/>
</dbReference>
<dbReference type="PANTHER" id="PTHR33021">
    <property type="entry name" value="BLUE COPPER PROTEIN"/>
    <property type="match status" value="1"/>
</dbReference>
<comment type="caution">
    <text evidence="8">The sequence shown here is derived from an EMBL/GenBank/DDBJ whole genome shotgun (WGS) entry which is preliminary data.</text>
</comment>
<gene>
    <name evidence="8" type="ORF">C3L33_07315</name>
</gene>
<dbReference type="Proteomes" id="UP000428333">
    <property type="component" value="Linkage Group LG04"/>
</dbReference>
<dbReference type="GO" id="GO:0005886">
    <property type="term" value="C:plasma membrane"/>
    <property type="evidence" value="ECO:0007669"/>
    <property type="project" value="TreeGrafter"/>
</dbReference>
<evidence type="ECO:0000256" key="3">
    <source>
        <dbReference type="ARBA" id="ARBA00023157"/>
    </source>
</evidence>
<sequence>MALKSYHQGRCSAVALAAALLVSLILVETVHAATYTVGDSYGWDFSMGNWVKGKKFKAGDVLVFNYDPSVHNVAVVDAKGYKSCTSTKTSTAYNSGKDKVKLSKGRQFFICTIPGHCDGGLKIAVNAS</sequence>
<evidence type="ECO:0000256" key="6">
    <source>
        <dbReference type="SAM" id="SignalP"/>
    </source>
</evidence>
<name>A0A6A4LXG5_9ERIC</name>